<gene>
    <name evidence="4" type="ORF">EEQ99_14695</name>
</gene>
<name>A0A432NPQ5_9HYPH</name>
<evidence type="ECO:0000313" key="5">
    <source>
        <dbReference type="Proteomes" id="UP000273611"/>
    </source>
</evidence>
<keyword evidence="4" id="KW-0413">Isomerase</keyword>
<feature type="region of interest" description="Disordered" evidence="2">
    <location>
        <begin position="274"/>
        <end position="315"/>
    </location>
</feature>
<feature type="compositionally biased region" description="Basic and acidic residues" evidence="2">
    <location>
        <begin position="277"/>
        <end position="308"/>
    </location>
</feature>
<dbReference type="Gene3D" id="1.10.4030.10">
    <property type="entry name" value="Porin chaperone SurA, peptide-binding domain"/>
    <property type="match status" value="1"/>
</dbReference>
<protein>
    <submittedName>
        <fullName evidence="4">Peptidylprolyl isomerase</fullName>
    </submittedName>
</protein>
<proteinExistence type="predicted"/>
<dbReference type="RefSeq" id="WP_047616325.1">
    <property type="nucleotide sequence ID" value="NZ_BMFI01000005.1"/>
</dbReference>
<keyword evidence="1 3" id="KW-0732">Signal</keyword>
<dbReference type="InterPro" id="IPR027304">
    <property type="entry name" value="Trigger_fact/SurA_dom_sf"/>
</dbReference>
<reference evidence="4 5" key="1">
    <citation type="journal article" date="2015" name="Int. J. Syst. Evol. Microbiol.">
        <title>Rhizobium anhuiense sp. nov., isolated from effective nodules of Vicia faba and Pisum sativum.</title>
        <authorList>
            <person name="Zhang Y.J."/>
            <person name="Zheng W.T."/>
            <person name="Everall I."/>
            <person name="Young J.P."/>
            <person name="Zhang X.X."/>
            <person name="Tian C.F."/>
            <person name="Sui X.H."/>
            <person name="Wang E.T."/>
            <person name="Chen W.X."/>
        </authorList>
    </citation>
    <scope>NUCLEOTIDE SEQUENCE [LARGE SCALE GENOMIC DNA]</scope>
    <source>
        <strain evidence="4 5">CCBAU 23252</strain>
    </source>
</reference>
<dbReference type="InterPro" id="IPR050280">
    <property type="entry name" value="OMP_Chaperone_SurA"/>
</dbReference>
<feature type="chain" id="PRO_5018972530" evidence="3">
    <location>
        <begin position="30"/>
        <end position="315"/>
    </location>
</feature>
<dbReference type="SUPFAM" id="SSF109998">
    <property type="entry name" value="Triger factor/SurA peptide-binding domain-like"/>
    <property type="match status" value="1"/>
</dbReference>
<dbReference type="GO" id="GO:0016853">
    <property type="term" value="F:isomerase activity"/>
    <property type="evidence" value="ECO:0007669"/>
    <property type="project" value="UniProtKB-KW"/>
</dbReference>
<dbReference type="PANTHER" id="PTHR47637:SF1">
    <property type="entry name" value="CHAPERONE SURA"/>
    <property type="match status" value="1"/>
</dbReference>
<evidence type="ECO:0000256" key="3">
    <source>
        <dbReference type="SAM" id="SignalP"/>
    </source>
</evidence>
<organism evidence="4 5">
    <name type="scientific">Rhizobium anhuiense</name>
    <dbReference type="NCBI Taxonomy" id="1184720"/>
    <lineage>
        <taxon>Bacteria</taxon>
        <taxon>Pseudomonadati</taxon>
        <taxon>Pseudomonadota</taxon>
        <taxon>Alphaproteobacteria</taxon>
        <taxon>Hyphomicrobiales</taxon>
        <taxon>Rhizobiaceae</taxon>
        <taxon>Rhizobium/Agrobacterium group</taxon>
        <taxon>Rhizobium</taxon>
    </lineage>
</organism>
<dbReference type="EMBL" id="RIBW01000005">
    <property type="protein sequence ID" value="RUM01599.1"/>
    <property type="molecule type" value="Genomic_DNA"/>
</dbReference>
<dbReference type="AlphaFoldDB" id="A0A432NPQ5"/>
<accession>A0A432NPQ5</accession>
<sequence length="315" mass="34672">MIDAKKAITTFLAGAALALLTSLAGPALAASEVKAVVNGTAITSGDVAKRQAFLRLQHTKADAKTAQEQLVDETLKRQEVSRVHMSVSQQDVDASFARFSSGNKLSVEQMSQILDRAGVGVDHFKAFIAVQMSWPRVVNARYGSTSRLSNYDLVSRMMQNNKQKPVTTEYMLQQIIFVIPQAKRSAITGKRKGEAEASRSKFPGCDQAKVFAATMRDVSVRDLGRMLAPEIPPDWKPLVEQAKGNTTGTRVTDKGVEYLAICSQRQVSDDQAAEMVFRQEDLDKSKAGKKDAGPENENSKKYLDELRKKAQIAYR</sequence>
<dbReference type="PANTHER" id="PTHR47637">
    <property type="entry name" value="CHAPERONE SURA"/>
    <property type="match status" value="1"/>
</dbReference>
<evidence type="ECO:0000256" key="1">
    <source>
        <dbReference type="ARBA" id="ARBA00022729"/>
    </source>
</evidence>
<evidence type="ECO:0000313" key="4">
    <source>
        <dbReference type="EMBL" id="RUM01599.1"/>
    </source>
</evidence>
<comment type="caution">
    <text evidence="4">The sequence shown here is derived from an EMBL/GenBank/DDBJ whole genome shotgun (WGS) entry which is preliminary data.</text>
</comment>
<dbReference type="Proteomes" id="UP000273611">
    <property type="component" value="Unassembled WGS sequence"/>
</dbReference>
<feature type="signal peptide" evidence="3">
    <location>
        <begin position="1"/>
        <end position="29"/>
    </location>
</feature>
<evidence type="ECO:0000256" key="2">
    <source>
        <dbReference type="SAM" id="MobiDB-lite"/>
    </source>
</evidence>